<organism evidence="3 4">
    <name type="scientific">Candidatus Woesebacteria bacterium RIFCSPHIGHO2_01_FULL_39_28</name>
    <dbReference type="NCBI Taxonomy" id="1802496"/>
    <lineage>
        <taxon>Bacteria</taxon>
        <taxon>Candidatus Woeseibacteriota</taxon>
    </lineage>
</organism>
<dbReference type="SMART" id="SM00460">
    <property type="entry name" value="TGc"/>
    <property type="match status" value="1"/>
</dbReference>
<sequence>MKKVLIFLGLVFLYLFSPKITHAESQFLTNEEVIYSISEKGTTTVTHNIILENKLTDIYASSYSLKLSGVKPQNIKAWQNLNEIQTKILEDGTTTTINLEFPDAVVGQGNARHFSISYDDGTVSTKTGEVWEISIPKVLGLDFYDSFRLKLEVPSSFGNLAYIYPKPENSVNSPNKNVYLFSKEFVKESPINAAFGNFQVFLFDLTYHLENPSKINSSLDIAVPADSSFQKITFTNIRPKPEKIYIDEDGNWLATYKLKSAERVDVRVSGAVQLYASARNFPVESKAYLTQNMQETPVWQTNDPEIKNLALKLKSPRAIYDYITKNLVYDFSRVKPDIERLGAKKALKNPKNAICMEFTDLFIALARAANIPAREINGFAYSENLSLQPLSLVADVLHAWPEYWDDSTKVWVPIDPTWGATTGGEDFFSKLDLRHFAFVVHGKDAYKPYPPGSYKLGSNPQKDVYVSFGPLPRVPESQPKIVIEKIQGFNLTNVVYNIKIVNNGASAIYDRKITIYFDGANQATKNIAILPPFGEESFEAKLSSIITPWKLPGQISVITDNQNVKVFTDRQRAIITEISLLMLFILLIFLATFHEKLHINKKNHKQNP</sequence>
<dbReference type="PANTHER" id="PTHR33490">
    <property type="entry name" value="BLR5614 PROTEIN-RELATED"/>
    <property type="match status" value="1"/>
</dbReference>
<keyword evidence="1" id="KW-0472">Membrane</keyword>
<evidence type="ECO:0000313" key="3">
    <source>
        <dbReference type="EMBL" id="OGM27253.1"/>
    </source>
</evidence>
<keyword evidence="1" id="KW-0812">Transmembrane</keyword>
<comment type="caution">
    <text evidence="3">The sequence shown here is derived from an EMBL/GenBank/DDBJ whole genome shotgun (WGS) entry which is preliminary data.</text>
</comment>
<keyword evidence="1" id="KW-1133">Transmembrane helix</keyword>
<dbReference type="InterPro" id="IPR038765">
    <property type="entry name" value="Papain-like_cys_pep_sf"/>
</dbReference>
<dbReference type="Proteomes" id="UP000178851">
    <property type="component" value="Unassembled WGS sequence"/>
</dbReference>
<reference evidence="3 4" key="1">
    <citation type="journal article" date="2016" name="Nat. Commun.">
        <title>Thousands of microbial genomes shed light on interconnected biogeochemical processes in an aquifer system.</title>
        <authorList>
            <person name="Anantharaman K."/>
            <person name="Brown C.T."/>
            <person name="Hug L.A."/>
            <person name="Sharon I."/>
            <person name="Castelle C.J."/>
            <person name="Probst A.J."/>
            <person name="Thomas B.C."/>
            <person name="Singh A."/>
            <person name="Wilkins M.J."/>
            <person name="Karaoz U."/>
            <person name="Brodie E.L."/>
            <person name="Williams K.H."/>
            <person name="Hubbard S.S."/>
            <person name="Banfield J.F."/>
        </authorList>
    </citation>
    <scope>NUCLEOTIDE SEQUENCE [LARGE SCALE GENOMIC DNA]</scope>
</reference>
<accession>A0A1F7YIZ2</accession>
<dbReference type="PANTHER" id="PTHR33490:SF6">
    <property type="entry name" value="SLL1049 PROTEIN"/>
    <property type="match status" value="1"/>
</dbReference>
<dbReference type="InterPro" id="IPR002931">
    <property type="entry name" value="Transglutaminase-like"/>
</dbReference>
<dbReference type="AlphaFoldDB" id="A0A1F7YIZ2"/>
<name>A0A1F7YIZ2_9BACT</name>
<dbReference type="Pfam" id="PF01841">
    <property type="entry name" value="Transglut_core"/>
    <property type="match status" value="1"/>
</dbReference>
<evidence type="ECO:0000313" key="4">
    <source>
        <dbReference type="Proteomes" id="UP000178851"/>
    </source>
</evidence>
<gene>
    <name evidence="3" type="ORF">A2627_03270</name>
</gene>
<evidence type="ECO:0000259" key="2">
    <source>
        <dbReference type="SMART" id="SM00460"/>
    </source>
</evidence>
<dbReference type="Gene3D" id="3.10.620.30">
    <property type="match status" value="1"/>
</dbReference>
<feature type="domain" description="Transglutaminase-like" evidence="2">
    <location>
        <begin position="347"/>
        <end position="418"/>
    </location>
</feature>
<evidence type="ECO:0000256" key="1">
    <source>
        <dbReference type="SAM" id="Phobius"/>
    </source>
</evidence>
<proteinExistence type="predicted"/>
<dbReference type="EMBL" id="MGGI01000005">
    <property type="protein sequence ID" value="OGM27253.1"/>
    <property type="molecule type" value="Genomic_DNA"/>
</dbReference>
<protein>
    <recommendedName>
        <fullName evidence="2">Transglutaminase-like domain-containing protein</fullName>
    </recommendedName>
</protein>
<feature type="transmembrane region" description="Helical" evidence="1">
    <location>
        <begin position="573"/>
        <end position="593"/>
    </location>
</feature>
<dbReference type="SUPFAM" id="SSF54001">
    <property type="entry name" value="Cysteine proteinases"/>
    <property type="match status" value="1"/>
</dbReference>